<dbReference type="PANTHER" id="PTHR45527">
    <property type="entry name" value="NONRIBOSOMAL PEPTIDE SYNTHETASE"/>
    <property type="match status" value="1"/>
</dbReference>
<dbReference type="SUPFAM" id="SSF56801">
    <property type="entry name" value="Acetyl-CoA synthetase-like"/>
    <property type="match status" value="1"/>
</dbReference>
<dbReference type="GO" id="GO:0003824">
    <property type="term" value="F:catalytic activity"/>
    <property type="evidence" value="ECO:0007669"/>
    <property type="project" value="InterPro"/>
</dbReference>
<dbReference type="GO" id="GO:0044550">
    <property type="term" value="P:secondary metabolite biosynthetic process"/>
    <property type="evidence" value="ECO:0007669"/>
    <property type="project" value="TreeGrafter"/>
</dbReference>
<dbReference type="InterPro" id="IPR036736">
    <property type="entry name" value="ACP-like_sf"/>
</dbReference>
<dbReference type="InterPro" id="IPR045851">
    <property type="entry name" value="AMP-bd_C_sf"/>
</dbReference>
<dbReference type="InterPro" id="IPR009081">
    <property type="entry name" value="PP-bd_ACP"/>
</dbReference>
<proteinExistence type="predicted"/>
<dbReference type="InterPro" id="IPR001242">
    <property type="entry name" value="Condensation_dom"/>
</dbReference>
<dbReference type="GO" id="GO:0043041">
    <property type="term" value="P:amino acid activation for nonribosomal peptide biosynthetic process"/>
    <property type="evidence" value="ECO:0007669"/>
    <property type="project" value="TreeGrafter"/>
</dbReference>
<dbReference type="InterPro" id="IPR025110">
    <property type="entry name" value="AMP-bd_C"/>
</dbReference>
<dbReference type="Pfam" id="PF00550">
    <property type="entry name" value="PP-binding"/>
    <property type="match status" value="1"/>
</dbReference>
<dbReference type="InterPro" id="IPR023213">
    <property type="entry name" value="CAT-like_dom_sf"/>
</dbReference>
<dbReference type="Gene3D" id="3.30.559.10">
    <property type="entry name" value="Chloramphenicol acetyltransferase-like domain"/>
    <property type="match status" value="1"/>
</dbReference>
<dbReference type="Gene3D" id="3.30.559.30">
    <property type="entry name" value="Nonribosomal peptide synthetase, condensation domain"/>
    <property type="match status" value="1"/>
</dbReference>
<dbReference type="Gene3D" id="1.10.1200.10">
    <property type="entry name" value="ACP-like"/>
    <property type="match status" value="1"/>
</dbReference>
<dbReference type="Proteomes" id="UP000332933">
    <property type="component" value="Unassembled WGS sequence"/>
</dbReference>
<feature type="domain" description="Carrier" evidence="1">
    <location>
        <begin position="174"/>
        <end position="250"/>
    </location>
</feature>
<evidence type="ECO:0000313" key="2">
    <source>
        <dbReference type="EMBL" id="KAF0703665.1"/>
    </source>
</evidence>
<evidence type="ECO:0000259" key="1">
    <source>
        <dbReference type="PROSITE" id="PS50075"/>
    </source>
</evidence>
<dbReference type="Pfam" id="PF13193">
    <property type="entry name" value="AMP-binding_C"/>
    <property type="match status" value="1"/>
</dbReference>
<dbReference type="SUPFAM" id="SSF47336">
    <property type="entry name" value="ACP-like"/>
    <property type="match status" value="1"/>
</dbReference>
<dbReference type="PANTHER" id="PTHR45527:SF1">
    <property type="entry name" value="FATTY ACID SYNTHASE"/>
    <property type="match status" value="1"/>
</dbReference>
<dbReference type="GO" id="GO:0031177">
    <property type="term" value="F:phosphopantetheine binding"/>
    <property type="evidence" value="ECO:0007669"/>
    <property type="project" value="TreeGrafter"/>
</dbReference>
<dbReference type="Gene3D" id="2.30.38.10">
    <property type="entry name" value="Luciferase, Domain 3"/>
    <property type="match status" value="1"/>
</dbReference>
<keyword evidence="4" id="KW-1185">Reference proteome</keyword>
<dbReference type="EMBL" id="CAADRA010004149">
    <property type="protein sequence ID" value="VFT84482.1"/>
    <property type="molecule type" value="Genomic_DNA"/>
</dbReference>
<dbReference type="EMBL" id="VJMH01004137">
    <property type="protein sequence ID" value="KAF0703665.1"/>
    <property type="molecule type" value="Genomic_DNA"/>
</dbReference>
<name>A0A485KIJ3_9STRA</name>
<reference evidence="3 4" key="1">
    <citation type="submission" date="2019-03" db="EMBL/GenBank/DDBJ databases">
        <authorList>
            <person name="Gaulin E."/>
            <person name="Dumas B."/>
        </authorList>
    </citation>
    <scope>NUCLEOTIDE SEQUENCE [LARGE SCALE GENOMIC DNA]</scope>
    <source>
        <strain evidence="3">CBS 568.67</strain>
    </source>
</reference>
<dbReference type="Pfam" id="PF00668">
    <property type="entry name" value="Condensation"/>
    <property type="match status" value="1"/>
</dbReference>
<protein>
    <submittedName>
        <fullName evidence="3">Aste57867_7574 protein</fullName>
    </submittedName>
</protein>
<dbReference type="OrthoDB" id="78578at2759"/>
<reference evidence="2" key="2">
    <citation type="submission" date="2019-06" db="EMBL/GenBank/DDBJ databases">
        <title>Genomics analysis of Aphanomyces spp. identifies a new class of oomycete effector associated with host adaptation.</title>
        <authorList>
            <person name="Gaulin E."/>
        </authorList>
    </citation>
    <scope>NUCLEOTIDE SEQUENCE</scope>
    <source>
        <strain evidence="2">CBS 578.67</strain>
    </source>
</reference>
<dbReference type="SUPFAM" id="SSF52777">
    <property type="entry name" value="CoA-dependent acyltransferases"/>
    <property type="match status" value="2"/>
</dbReference>
<accession>A0A485KIJ3</accession>
<evidence type="ECO:0000313" key="4">
    <source>
        <dbReference type="Proteomes" id="UP000332933"/>
    </source>
</evidence>
<sequence>MLPHMFWTNRNNEFQLAAIYLGGICVSHGYINLPDQTTERFLHDPFSPTTDQMFRMGDLARLLSNGHFEIVGRKDSQVKLKGYRIELDDVADAIMSHPRVTTAAAIVRNKTHLVGYLTPADVSISELHDVVASHLPVYMVPAVWVGLDEMPQNANGKIDKKNLEALDVKVEAETLETETEKQMAAVWARVLAVNVAEIGRQTSIFAIGGDSLSVIRVMAACKEVGMEISTAQLLKDLVLWKVAASVSNQQLTISWPRVSMPQEIVESITNQYAGILDVHDCLVYPVTPLQAGMVYATVSNPTSYVMQIPLRMKQSSDVDNLCVAFQHLVRKHDILRTTFVMSTAGIYQIIHPDHTNFDIAHASTSDLDEFFQLDCARGFEIGDAYFVRLTTVATANDQYVVLSIHHALYDGWTMSMLMSDLFVDYIEAQEKKETVSFWCAYLSDLEPSVVGMHQANHVSQEHDEKSISIVSQLSIHEISKTAQCVNLTTAEFTKLAWAKTLRKYTRQNNVAFGQVMANRNIPVQDADRIRGPLLSTVPCRIKFDDTLSSQQLIDAVLSERGVMIAHAHASLLYLKRWSGIEGEMFDSLFVFQNLPVADVANEYDGHTVDLMVIPTTEALILQATFDPQRLDGDQARWMLSEFDHSICQLVEVLGSNVLVSDLRSLSANQSDAIHSVCFGHEVPLKYELLHHLFEEQMMPLNTRTFEQ</sequence>
<gene>
    <name evidence="3" type="primary">Aste57867_7574</name>
    <name evidence="2" type="ORF">As57867_007548</name>
    <name evidence="3" type="ORF">ASTE57867_7574</name>
</gene>
<dbReference type="Gene3D" id="3.30.300.30">
    <property type="match status" value="1"/>
</dbReference>
<dbReference type="AlphaFoldDB" id="A0A485KIJ3"/>
<dbReference type="GO" id="GO:0005737">
    <property type="term" value="C:cytoplasm"/>
    <property type="evidence" value="ECO:0007669"/>
    <property type="project" value="TreeGrafter"/>
</dbReference>
<dbReference type="PROSITE" id="PS50075">
    <property type="entry name" value="CARRIER"/>
    <property type="match status" value="1"/>
</dbReference>
<organism evidence="3 4">
    <name type="scientific">Aphanomyces stellatus</name>
    <dbReference type="NCBI Taxonomy" id="120398"/>
    <lineage>
        <taxon>Eukaryota</taxon>
        <taxon>Sar</taxon>
        <taxon>Stramenopiles</taxon>
        <taxon>Oomycota</taxon>
        <taxon>Saprolegniomycetes</taxon>
        <taxon>Saprolegniales</taxon>
        <taxon>Verrucalvaceae</taxon>
        <taxon>Aphanomyces</taxon>
    </lineage>
</organism>
<evidence type="ECO:0000313" key="3">
    <source>
        <dbReference type="EMBL" id="VFT84482.1"/>
    </source>
</evidence>